<dbReference type="EMBL" id="JBHSJD010000007">
    <property type="protein sequence ID" value="MFC5022998.1"/>
    <property type="molecule type" value="Genomic_DNA"/>
</dbReference>
<dbReference type="InterPro" id="IPR035992">
    <property type="entry name" value="Ricin_B-like_lectins"/>
</dbReference>
<reference evidence="4" key="1">
    <citation type="journal article" date="2019" name="Int. J. Syst. Evol. Microbiol.">
        <title>The Global Catalogue of Microorganisms (GCM) 10K type strain sequencing project: providing services to taxonomists for standard genome sequencing and annotation.</title>
        <authorList>
            <consortium name="The Broad Institute Genomics Platform"/>
            <consortium name="The Broad Institute Genome Sequencing Center for Infectious Disease"/>
            <person name="Wu L."/>
            <person name="Ma J."/>
        </authorList>
    </citation>
    <scope>NUCLEOTIDE SEQUENCE [LARGE SCALE GENOMIC DNA]</scope>
    <source>
        <strain evidence="4">CGMCC 4.1648</strain>
    </source>
</reference>
<dbReference type="PANTHER" id="PTHR42767">
    <property type="entry name" value="ENDO-BETA-1,6-GALACTANASE"/>
    <property type="match status" value="1"/>
</dbReference>
<organism evidence="3 4">
    <name type="scientific">Streptomyces coeruleoprunus</name>
    <dbReference type="NCBI Taxonomy" id="285563"/>
    <lineage>
        <taxon>Bacteria</taxon>
        <taxon>Bacillati</taxon>
        <taxon>Actinomycetota</taxon>
        <taxon>Actinomycetes</taxon>
        <taxon>Kitasatosporales</taxon>
        <taxon>Streptomycetaceae</taxon>
        <taxon>Streptomyces</taxon>
    </lineage>
</organism>
<dbReference type="Gene3D" id="3.20.20.80">
    <property type="entry name" value="Glycosidases"/>
    <property type="match status" value="1"/>
</dbReference>
<evidence type="ECO:0000259" key="2">
    <source>
        <dbReference type="SMART" id="SM00458"/>
    </source>
</evidence>
<dbReference type="PANTHER" id="PTHR42767:SF1">
    <property type="entry name" value="ENDO-BETA-1,6-GALACTANASE-LIKE DOMAIN-CONTAINING PROTEIN"/>
    <property type="match status" value="1"/>
</dbReference>
<accession>A0ABV9XEA7</accession>
<dbReference type="InterPro" id="IPR039514">
    <property type="entry name" value="6GAL-like"/>
</dbReference>
<dbReference type="Pfam" id="PF14587">
    <property type="entry name" value="Glyco_hydr_30_2"/>
    <property type="match status" value="1"/>
</dbReference>
<keyword evidence="3" id="KW-0378">Hydrolase</keyword>
<dbReference type="InterPro" id="IPR039743">
    <property type="entry name" value="6GAL/EXGAL"/>
</dbReference>
<dbReference type="GO" id="GO:0016787">
    <property type="term" value="F:hydrolase activity"/>
    <property type="evidence" value="ECO:0007669"/>
    <property type="project" value="UniProtKB-KW"/>
</dbReference>
<feature type="domain" description="Ricin B lectin" evidence="2">
    <location>
        <begin position="511"/>
        <end position="622"/>
    </location>
</feature>
<dbReference type="SUPFAM" id="SSF51445">
    <property type="entry name" value="(Trans)glycosidases"/>
    <property type="match status" value="1"/>
</dbReference>
<protein>
    <submittedName>
        <fullName evidence="3">Glycoside hydrolase</fullName>
    </submittedName>
</protein>
<keyword evidence="1" id="KW-0732">Signal</keyword>
<evidence type="ECO:0000313" key="3">
    <source>
        <dbReference type="EMBL" id="MFC5022998.1"/>
    </source>
</evidence>
<dbReference type="Pfam" id="PF00652">
    <property type="entry name" value="Ricin_B_lectin"/>
    <property type="match status" value="1"/>
</dbReference>
<evidence type="ECO:0000313" key="4">
    <source>
        <dbReference type="Proteomes" id="UP001595829"/>
    </source>
</evidence>
<feature type="signal peptide" evidence="1">
    <location>
        <begin position="1"/>
        <end position="37"/>
    </location>
</feature>
<name>A0ABV9XEA7_9ACTN</name>
<dbReference type="SUPFAM" id="SSF50370">
    <property type="entry name" value="Ricin B-like lectins"/>
    <property type="match status" value="1"/>
</dbReference>
<evidence type="ECO:0000256" key="1">
    <source>
        <dbReference type="SAM" id="SignalP"/>
    </source>
</evidence>
<keyword evidence="4" id="KW-1185">Reference proteome</keyword>
<dbReference type="PROSITE" id="PS50231">
    <property type="entry name" value="RICIN_B_LECTIN"/>
    <property type="match status" value="1"/>
</dbReference>
<comment type="caution">
    <text evidence="3">The sequence shown here is derived from an EMBL/GenBank/DDBJ whole genome shotgun (WGS) entry which is preliminary data.</text>
</comment>
<dbReference type="Gene3D" id="2.80.10.50">
    <property type="match status" value="1"/>
</dbReference>
<dbReference type="InterPro" id="IPR017853">
    <property type="entry name" value="GH"/>
</dbReference>
<dbReference type="InterPro" id="IPR000772">
    <property type="entry name" value="Ricin_B_lectin"/>
</dbReference>
<sequence length="622" mass="65650">MDRLTGAPPRIRLALGSGAAALALTGTLLGAAPAVTAAGPVPAEVSPHAAQTIDNIGASGAWWPNDLARFSPDVQARAAALLFSADGLDLSSYRYNIGGGGTGVTTPERAPEDFLAADGSYDWNRDKGGRTFLRYAAQYGVEDLIGFVNSAPAEWTTNGKSCGGHLKAERERDFAGYVADVTAHFRAQGVKLDYISPFNEPTNSFDSCGQEGMLVDVAQRDDIVRAVGAALESRTATRATGIIADESSSTDGFNREVPQWLAQPGTARYVDKLAHHTYNNPGDGSLAQIGEVSRTFGKQPWATEICCFGKGGTGWNKEYDPTIDNALLMSRIIYKDFATAHDSAFHWWTALSNKTGVDPATGAAEKNDLGWNDGLIYYDENYATTGNQKLYMTKRYYALGQYSKFVKPGAVAHNVTGAPAGVEVTAYDHNGRWVVVVNNHNTTATELALHFNSKAGALKPQRAVRTSATENWAPAAAPVVHGSTVSSTLPARSITTYVLGQSGDDGAEALAGALQGQHSGKCLAADGSSAWIASCEAGSWSYDRSGALRAGDGRCLAPVGGALGLAACSGAPEERWLLNANGQVVHEASGRCLDVNGWDTAQGTRVGLWTCTGGSNQTWTRV</sequence>
<dbReference type="SUPFAM" id="SSF51011">
    <property type="entry name" value="Glycosyl hydrolase domain"/>
    <property type="match status" value="1"/>
</dbReference>
<proteinExistence type="predicted"/>
<dbReference type="SMART" id="SM00458">
    <property type="entry name" value="RICIN"/>
    <property type="match status" value="1"/>
</dbReference>
<gene>
    <name evidence="3" type="ORF">ACFPM3_12735</name>
</gene>
<dbReference type="Proteomes" id="UP001595829">
    <property type="component" value="Unassembled WGS sequence"/>
</dbReference>
<feature type="chain" id="PRO_5046124507" evidence="1">
    <location>
        <begin position="38"/>
        <end position="622"/>
    </location>
</feature>
<dbReference type="RefSeq" id="WP_345690339.1">
    <property type="nucleotide sequence ID" value="NZ_BAABIT010000001.1"/>
</dbReference>